<evidence type="ECO:0000313" key="2">
    <source>
        <dbReference type="EMBL" id="QUI24704.1"/>
    </source>
</evidence>
<dbReference type="RefSeq" id="WP_212695398.1">
    <property type="nucleotide sequence ID" value="NZ_CP058649.1"/>
</dbReference>
<sequence>MSQMFLDPKTPLHTCRENSCKGCHVSDNISCHFNVKQLLHFLSIAFPIFLLGGFKLYGYDWKFLILWIGIIIAYFGFVEIRTMCSHCPHYAEPTTKKLKCWANYSSPKLWKYNPGPMSKAEKIVFLAGMATVFLYPVPFLIVLKDWFFLLLYLVLTTSFFYTLHMFLCSRCMNFACPFNNVPEETRHEFFKKNPTVAKAWGKDIT</sequence>
<keyword evidence="1" id="KW-0812">Transmembrane</keyword>
<evidence type="ECO:0000313" key="3">
    <source>
        <dbReference type="Proteomes" id="UP000683246"/>
    </source>
</evidence>
<dbReference type="KEGG" id="vpy:HZI73_21435"/>
<name>A0A8J8SIQ9_9FIRM</name>
<accession>A0A8J8SIQ9</accession>
<dbReference type="EMBL" id="CP058649">
    <property type="protein sequence ID" value="QUI24704.1"/>
    <property type="molecule type" value="Genomic_DNA"/>
</dbReference>
<keyword evidence="3" id="KW-1185">Reference proteome</keyword>
<dbReference type="AlphaFoldDB" id="A0A8J8SIQ9"/>
<keyword evidence="1" id="KW-0472">Membrane</keyword>
<feature type="transmembrane region" description="Helical" evidence="1">
    <location>
        <begin position="123"/>
        <end position="141"/>
    </location>
</feature>
<reference evidence="2" key="1">
    <citation type="submission" date="2020-07" db="EMBL/GenBank/DDBJ databases">
        <title>Vallitalea pronyensis genome.</title>
        <authorList>
            <person name="Postec A."/>
        </authorList>
    </citation>
    <scope>NUCLEOTIDE SEQUENCE</scope>
    <source>
        <strain evidence="2">FatNI3</strain>
    </source>
</reference>
<proteinExistence type="predicted"/>
<feature type="transmembrane region" description="Helical" evidence="1">
    <location>
        <begin position="147"/>
        <end position="167"/>
    </location>
</feature>
<feature type="transmembrane region" description="Helical" evidence="1">
    <location>
        <begin position="63"/>
        <end position="80"/>
    </location>
</feature>
<evidence type="ECO:0000256" key="1">
    <source>
        <dbReference type="SAM" id="Phobius"/>
    </source>
</evidence>
<organism evidence="2 3">
    <name type="scientific">Vallitalea pronyensis</name>
    <dbReference type="NCBI Taxonomy" id="1348613"/>
    <lineage>
        <taxon>Bacteria</taxon>
        <taxon>Bacillati</taxon>
        <taxon>Bacillota</taxon>
        <taxon>Clostridia</taxon>
        <taxon>Lachnospirales</taxon>
        <taxon>Vallitaleaceae</taxon>
        <taxon>Vallitalea</taxon>
    </lineage>
</organism>
<keyword evidence="1" id="KW-1133">Transmembrane helix</keyword>
<dbReference type="Proteomes" id="UP000683246">
    <property type="component" value="Chromosome"/>
</dbReference>
<protein>
    <submittedName>
        <fullName evidence="2">Uncharacterized protein</fullName>
    </submittedName>
</protein>
<feature type="transmembrane region" description="Helical" evidence="1">
    <location>
        <begin position="38"/>
        <end position="57"/>
    </location>
</feature>
<gene>
    <name evidence="2" type="ORF">HZI73_21435</name>
</gene>